<dbReference type="KEGG" id="pbk:Back11_32050"/>
<proteinExistence type="inferred from homology"/>
<dbReference type="InterPro" id="IPR045213">
    <property type="entry name" value="Malic_NAD-bd_bact_type"/>
</dbReference>
<dbReference type="Gene3D" id="3.40.50.720">
    <property type="entry name" value="NAD(P)-binding Rossmann-like Domain"/>
    <property type="match status" value="1"/>
</dbReference>
<dbReference type="SMART" id="SM00919">
    <property type="entry name" value="Malic_M"/>
    <property type="match status" value="1"/>
</dbReference>
<dbReference type="RefSeq" id="WP_125659025.1">
    <property type="nucleotide sequence ID" value="NZ_AP019308.1"/>
</dbReference>
<dbReference type="Gene3D" id="3.40.50.10380">
    <property type="entry name" value="Malic enzyme, N-terminal domain"/>
    <property type="match status" value="1"/>
</dbReference>
<keyword evidence="9" id="KW-1185">Reference proteome</keyword>
<dbReference type="Pfam" id="PF03949">
    <property type="entry name" value="Malic_M"/>
    <property type="match status" value="1"/>
</dbReference>
<dbReference type="FunFam" id="3.40.50.10380:FF:000003">
    <property type="entry name" value="NADP-dependent malic enzyme"/>
    <property type="match status" value="1"/>
</dbReference>
<name>A0A3G9ISN4_9BACL</name>
<dbReference type="PIRSF" id="PIRSF000106">
    <property type="entry name" value="ME"/>
    <property type="match status" value="1"/>
</dbReference>
<dbReference type="GO" id="GO:0051287">
    <property type="term" value="F:NAD binding"/>
    <property type="evidence" value="ECO:0007669"/>
    <property type="project" value="InterPro"/>
</dbReference>
<dbReference type="InterPro" id="IPR012302">
    <property type="entry name" value="Malic_NAD-bd"/>
</dbReference>
<comment type="cofactor">
    <cofactor evidence="1">
        <name>Mn(2+)</name>
        <dbReference type="ChEBI" id="CHEBI:29035"/>
    </cofactor>
</comment>
<comment type="cofactor">
    <cofactor evidence="7">
        <name>Mg(2+)</name>
        <dbReference type="ChEBI" id="CHEBI:18420"/>
    </cofactor>
    <cofactor evidence="7">
        <name>Mn(2+)</name>
        <dbReference type="ChEBI" id="CHEBI:29035"/>
    </cofactor>
    <text evidence="7">Divalent metal cations. Prefers magnesium or manganese.</text>
</comment>
<evidence type="ECO:0000256" key="4">
    <source>
        <dbReference type="ARBA" id="ARBA00023002"/>
    </source>
</evidence>
<dbReference type="InterPro" id="IPR036291">
    <property type="entry name" value="NAD(P)-bd_dom_sf"/>
</dbReference>
<dbReference type="InterPro" id="IPR046346">
    <property type="entry name" value="Aminoacid_DH-like_N_sf"/>
</dbReference>
<keyword evidence="4" id="KW-0560">Oxidoreductase</keyword>
<dbReference type="GO" id="GO:0046872">
    <property type="term" value="F:metal ion binding"/>
    <property type="evidence" value="ECO:0007669"/>
    <property type="project" value="UniProtKB-KW"/>
</dbReference>
<organism evidence="8 9">
    <name type="scientific">Paenibacillus baekrokdamisoli</name>
    <dbReference type="NCBI Taxonomy" id="1712516"/>
    <lineage>
        <taxon>Bacteria</taxon>
        <taxon>Bacillati</taxon>
        <taxon>Bacillota</taxon>
        <taxon>Bacilli</taxon>
        <taxon>Bacillales</taxon>
        <taxon>Paenibacillaceae</taxon>
        <taxon>Paenibacillus</taxon>
    </lineage>
</organism>
<evidence type="ECO:0000313" key="8">
    <source>
        <dbReference type="EMBL" id="BBH21860.1"/>
    </source>
</evidence>
<evidence type="ECO:0000256" key="6">
    <source>
        <dbReference type="PIRSR" id="PIRSR000106-2"/>
    </source>
</evidence>
<dbReference type="InterPro" id="IPR037062">
    <property type="entry name" value="Malic_N_dom_sf"/>
</dbReference>
<feature type="active site" description="Proton acceptor" evidence="5">
    <location>
        <position position="169"/>
    </location>
</feature>
<keyword evidence="3 7" id="KW-0479">Metal-binding</keyword>
<dbReference type="SMART" id="SM01274">
    <property type="entry name" value="malic"/>
    <property type="match status" value="1"/>
</dbReference>
<dbReference type="FunFam" id="3.40.50.720:FF:000095">
    <property type="entry name" value="NADP-dependent malic enzyme"/>
    <property type="match status" value="1"/>
</dbReference>
<feature type="binding site" evidence="6">
    <location>
        <position position="392"/>
    </location>
    <ligand>
        <name>(S)-malate</name>
        <dbReference type="ChEBI" id="CHEBI:15589"/>
    </ligand>
</feature>
<dbReference type="InterPro" id="IPR001891">
    <property type="entry name" value="Malic_OxRdtase"/>
</dbReference>
<feature type="binding site" evidence="6">
    <location>
        <position position="363"/>
    </location>
    <ligand>
        <name>(S)-malate</name>
        <dbReference type="ChEBI" id="CHEBI:15589"/>
    </ligand>
</feature>
<dbReference type="Proteomes" id="UP000275368">
    <property type="component" value="Chromosome"/>
</dbReference>
<feature type="binding site" evidence="7">
    <location>
        <position position="212"/>
    </location>
    <ligand>
        <name>a divalent metal cation</name>
        <dbReference type="ChEBI" id="CHEBI:60240"/>
    </ligand>
</feature>
<dbReference type="EMBL" id="AP019308">
    <property type="protein sequence ID" value="BBH21860.1"/>
    <property type="molecule type" value="Genomic_DNA"/>
</dbReference>
<evidence type="ECO:0000313" key="9">
    <source>
        <dbReference type="Proteomes" id="UP000275368"/>
    </source>
</evidence>
<dbReference type="Pfam" id="PF00390">
    <property type="entry name" value="malic"/>
    <property type="match status" value="1"/>
</dbReference>
<dbReference type="InterPro" id="IPR051674">
    <property type="entry name" value="Malate_Decarboxylase"/>
</dbReference>
<dbReference type="CDD" id="cd05311">
    <property type="entry name" value="NAD_bind_2_malic_enz"/>
    <property type="match status" value="1"/>
</dbReference>
<evidence type="ECO:0000256" key="1">
    <source>
        <dbReference type="ARBA" id="ARBA00001936"/>
    </source>
</evidence>
<dbReference type="PANTHER" id="PTHR43237:SF4">
    <property type="entry name" value="NADP-DEPENDENT MALIC ENZYME"/>
    <property type="match status" value="1"/>
</dbReference>
<dbReference type="GO" id="GO:0004470">
    <property type="term" value="F:malic enzyme activity"/>
    <property type="evidence" value="ECO:0007669"/>
    <property type="project" value="InterPro"/>
</dbReference>
<dbReference type="AlphaFoldDB" id="A0A3G9ISN4"/>
<evidence type="ECO:0000256" key="5">
    <source>
        <dbReference type="PIRSR" id="PIRSR000106-1"/>
    </source>
</evidence>
<dbReference type="SUPFAM" id="SSF53223">
    <property type="entry name" value="Aminoacid dehydrogenase-like, N-terminal domain"/>
    <property type="match status" value="1"/>
</dbReference>
<reference evidence="8 9" key="1">
    <citation type="submission" date="2018-11" db="EMBL/GenBank/DDBJ databases">
        <title>Complete genome sequence of Paenibacillus baekrokdamisoli strain KCTC 33723.</title>
        <authorList>
            <person name="Kang S.W."/>
            <person name="Lee K.C."/>
            <person name="Kim K.K."/>
            <person name="Kim J.S."/>
            <person name="Kim D.S."/>
            <person name="Ko S.H."/>
            <person name="Yang S.H."/>
            <person name="Lee J.S."/>
        </authorList>
    </citation>
    <scope>NUCLEOTIDE SEQUENCE [LARGE SCALE GENOMIC DNA]</scope>
    <source>
        <strain evidence="8 9">KCTC 33723</strain>
    </source>
</reference>
<protein>
    <submittedName>
        <fullName evidence="8">Malate oxidoreductase</fullName>
    </submittedName>
</protein>
<dbReference type="GO" id="GO:0016616">
    <property type="term" value="F:oxidoreductase activity, acting on the CH-OH group of donors, NAD or NADP as acceptor"/>
    <property type="evidence" value="ECO:0007669"/>
    <property type="project" value="InterPro"/>
</dbReference>
<feature type="binding site" evidence="7">
    <location>
        <position position="237"/>
    </location>
    <ligand>
        <name>a divalent metal cation</name>
        <dbReference type="ChEBI" id="CHEBI:60240"/>
    </ligand>
</feature>
<comment type="similarity">
    <text evidence="2">Belongs to the malic enzymes family.</text>
</comment>
<evidence type="ECO:0000256" key="3">
    <source>
        <dbReference type="ARBA" id="ARBA00022723"/>
    </source>
</evidence>
<dbReference type="InterPro" id="IPR012301">
    <property type="entry name" value="Malic_N_dom"/>
</dbReference>
<gene>
    <name evidence="8" type="ORF">Back11_32050</name>
</gene>
<evidence type="ECO:0000256" key="2">
    <source>
        <dbReference type="ARBA" id="ARBA00008785"/>
    </source>
</evidence>
<dbReference type="SUPFAM" id="SSF51735">
    <property type="entry name" value="NAD(P)-binding Rossmann-fold domains"/>
    <property type="match status" value="1"/>
</dbReference>
<sequence>MRDQPLDGKTVILRIELDTKQTLFGTAATAIESAGGDIIAIDVIQTSRDRTVRDLTVKVREAETTNKIAKAFESLPGIRLVNVSDRTFLLHLGGKITIQPKTPIQNRDDLSRVYTPEVARVCTAIHEDPSKAFTLTIKRNCVAVVSDGSAVLGLGNIGPFAAMPVMEGKAMLFKQFADVDAFPICLDTQDTEGIIAAVKAIAPGFGGINLEDISSPRCFEIEQRLREELDIPVFHDDQHGTAVVLYAALLNALKLTDRRIEDARIVICGIGAAGTACTKMLLAGGARHVIGVDREGILTRDKHYPNGMWQWYAEHTNEERLYGGLTEALQNADVFIGLSAGGILKRDYILTMAEQPIVFAMANPEPEIRPEEAEDIVAVFATGRSDYPNQINNVLCFPGIFRGALDCRASVINEEMKLAAAEAIAAVISADELSPLYIVPSVFNQRVVEEVRRRVVQAAIQSGVARRQPRE</sequence>
<feature type="binding site" evidence="7">
    <location>
        <position position="211"/>
    </location>
    <ligand>
        <name>a divalent metal cation</name>
        <dbReference type="ChEBI" id="CHEBI:60240"/>
    </ligand>
</feature>
<dbReference type="PANTHER" id="PTHR43237">
    <property type="entry name" value="NADP-DEPENDENT MALIC ENZYME"/>
    <property type="match status" value="1"/>
</dbReference>
<accession>A0A3G9ISN4</accession>
<feature type="active site" description="Proton donor" evidence="5">
    <location>
        <position position="114"/>
    </location>
</feature>
<evidence type="ECO:0000256" key="7">
    <source>
        <dbReference type="PIRSR" id="PIRSR000106-3"/>
    </source>
</evidence>
<dbReference type="OrthoDB" id="9805787at2"/>